<dbReference type="FunFam" id="3.90.190.10:FF:000110">
    <property type="entry name" value="PPS1p Protein phosphatase"/>
    <property type="match status" value="1"/>
</dbReference>
<dbReference type="InterPro" id="IPR029021">
    <property type="entry name" value="Prot-tyrosine_phosphatase-like"/>
</dbReference>
<dbReference type="GeneID" id="83197828"/>
<evidence type="ECO:0000313" key="6">
    <source>
        <dbReference type="EMBL" id="KAJ5246245.1"/>
    </source>
</evidence>
<dbReference type="AlphaFoldDB" id="A0A9W9PGB1"/>
<dbReference type="PROSITE" id="PS50056">
    <property type="entry name" value="TYR_PHOSPHATASE_2"/>
    <property type="match status" value="2"/>
</dbReference>
<organism evidence="6 7">
    <name type="scientific">Penicillium chermesinum</name>
    <dbReference type="NCBI Taxonomy" id="63820"/>
    <lineage>
        <taxon>Eukaryota</taxon>
        <taxon>Fungi</taxon>
        <taxon>Dikarya</taxon>
        <taxon>Ascomycota</taxon>
        <taxon>Pezizomycotina</taxon>
        <taxon>Eurotiomycetes</taxon>
        <taxon>Eurotiomycetidae</taxon>
        <taxon>Eurotiales</taxon>
        <taxon>Aspergillaceae</taxon>
        <taxon>Penicillium</taxon>
    </lineage>
</organism>
<feature type="domain" description="Tyrosine specific protein phosphatases" evidence="5">
    <location>
        <begin position="569"/>
        <end position="637"/>
    </location>
</feature>
<feature type="compositionally biased region" description="Polar residues" evidence="3">
    <location>
        <begin position="1"/>
        <end position="10"/>
    </location>
</feature>
<keyword evidence="7" id="KW-1185">Reference proteome</keyword>
<gene>
    <name evidence="6" type="ORF">N7468_001228</name>
</gene>
<dbReference type="Gene3D" id="3.90.190.10">
    <property type="entry name" value="Protein tyrosine phosphatase superfamily"/>
    <property type="match status" value="2"/>
</dbReference>
<dbReference type="EMBL" id="JAPQKS010000002">
    <property type="protein sequence ID" value="KAJ5246245.1"/>
    <property type="molecule type" value="Genomic_DNA"/>
</dbReference>
<feature type="compositionally biased region" description="Polar residues" evidence="3">
    <location>
        <begin position="26"/>
        <end position="35"/>
    </location>
</feature>
<evidence type="ECO:0000256" key="3">
    <source>
        <dbReference type="SAM" id="MobiDB-lite"/>
    </source>
</evidence>
<feature type="region of interest" description="Disordered" evidence="3">
    <location>
        <begin position="1"/>
        <end position="42"/>
    </location>
</feature>
<evidence type="ECO:0000256" key="2">
    <source>
        <dbReference type="ARBA" id="ARBA00022912"/>
    </source>
</evidence>
<reference evidence="6" key="2">
    <citation type="journal article" date="2023" name="IMA Fungus">
        <title>Comparative genomic study of the Penicillium genus elucidates a diverse pangenome and 15 lateral gene transfer events.</title>
        <authorList>
            <person name="Petersen C."/>
            <person name="Sorensen T."/>
            <person name="Nielsen M.R."/>
            <person name="Sondergaard T.E."/>
            <person name="Sorensen J.L."/>
            <person name="Fitzpatrick D.A."/>
            <person name="Frisvad J.C."/>
            <person name="Nielsen K.L."/>
        </authorList>
    </citation>
    <scope>NUCLEOTIDE SEQUENCE</scope>
    <source>
        <strain evidence="6">IBT 19713</strain>
    </source>
</reference>
<dbReference type="InterPro" id="IPR053239">
    <property type="entry name" value="Dual_spec_PTase"/>
</dbReference>
<dbReference type="PROSITE" id="PS00383">
    <property type="entry name" value="TYR_PHOSPHATASE_1"/>
    <property type="match status" value="1"/>
</dbReference>
<evidence type="ECO:0000256" key="1">
    <source>
        <dbReference type="ARBA" id="ARBA00022801"/>
    </source>
</evidence>
<name>A0A9W9PGB1_9EURO</name>
<reference evidence="6" key="1">
    <citation type="submission" date="2022-11" db="EMBL/GenBank/DDBJ databases">
        <authorList>
            <person name="Petersen C."/>
        </authorList>
    </citation>
    <scope>NUCLEOTIDE SEQUENCE</scope>
    <source>
        <strain evidence="6">IBT 19713</strain>
    </source>
</reference>
<dbReference type="OrthoDB" id="273181at2759"/>
<dbReference type="Proteomes" id="UP001150941">
    <property type="component" value="Unassembled WGS sequence"/>
</dbReference>
<dbReference type="PANTHER" id="PTHR47550">
    <property type="entry name" value="DUAL SPECIFICITY PROTEIN PHOSPHATASE PPS1"/>
    <property type="match status" value="1"/>
</dbReference>
<feature type="domain" description="Tyrosine-protein phosphatase" evidence="4">
    <location>
        <begin position="502"/>
        <end position="650"/>
    </location>
</feature>
<feature type="domain" description="Tyrosine specific protein phosphatases" evidence="5">
    <location>
        <begin position="379"/>
        <end position="454"/>
    </location>
</feature>
<dbReference type="GO" id="GO:0033260">
    <property type="term" value="P:nuclear DNA replication"/>
    <property type="evidence" value="ECO:0007669"/>
    <property type="project" value="TreeGrafter"/>
</dbReference>
<proteinExistence type="predicted"/>
<accession>A0A9W9PGB1</accession>
<dbReference type="InterPro" id="IPR016130">
    <property type="entry name" value="Tyr_Pase_AS"/>
</dbReference>
<dbReference type="PANTHER" id="PTHR47550:SF1">
    <property type="entry name" value="DUAL SPECIFICITY PROTEIN PHOSPHATASE PPS1"/>
    <property type="match status" value="1"/>
</dbReference>
<evidence type="ECO:0000259" key="4">
    <source>
        <dbReference type="PROSITE" id="PS50054"/>
    </source>
</evidence>
<dbReference type="PROSITE" id="PS50054">
    <property type="entry name" value="TYR_PHOSPHATASE_DUAL"/>
    <property type="match status" value="1"/>
</dbReference>
<protein>
    <recommendedName>
        <fullName evidence="8">Protein-tyrosine-phosphatase</fullName>
    </recommendedName>
</protein>
<dbReference type="SMART" id="SM00195">
    <property type="entry name" value="DSPc"/>
    <property type="match status" value="1"/>
</dbReference>
<dbReference type="InterPro" id="IPR020422">
    <property type="entry name" value="TYR_PHOSPHATASE_DUAL_dom"/>
</dbReference>
<dbReference type="RefSeq" id="XP_058333666.1">
    <property type="nucleotide sequence ID" value="XM_058470525.1"/>
</dbReference>
<sequence>MATVIVQQQHTLRHSTPPPSSMTSSLVTNSRSSPIPNKHIPVCPTGPAPFDLSDSDWSPSLPEGCSQVSSLLQSAHMRYKRISEPPSPIVYSLDADQLAEAMKHLSSQPLPDPSYMFPWLHGLHPDNHMQLNFFSSRRKIQRKPPKNWRGLTIVKLGGELDTYRLKGAVAPEDVLSPQGCFLNPDPPQAFSVRNFQIQGAKLAALSDIVVYGEPDCCKEELLLLAQAFAVAQEQWRYKHDPAQDLGWYNTFILTTPFPQIEQKHPEIVGNDFRGIRPGEMWDFSYWERLEMSIMSEVSEISKNVWLGPTPHWLGNTADRTLPKDCEYDLIIDAYDMAQIPGPRSLAMIDKKIEEIGPQRMEFPSSGVLYLKSGNNRETEDIINTVRWIHYLANPEAELMDQGNDAAMKSTKKPRKVLIHCNDGYTESSFLAVVYFMFAENLRVDDAMIKLHCEKQRNFFLYQTDRMVLSHIQPRLLMECPVPLYGPQTSQFSDWFKKTDGSLPSRILNYLYLGNLNHANNPEMLWKLGIRRVLSMGECITWNPEQRVRWGEDNLLHISIQDNGIDELCHEYNRCLDFIQQGKAEGTATLVHCRVGVSRSASICIAKVMQEYDISFPRAYCFVRARRLNVIIQPNLRFVYELLQWEEYLNKKKGNPILRDLEWTYVCREIALLNKPYSRR</sequence>
<dbReference type="InterPro" id="IPR000340">
    <property type="entry name" value="Dual-sp_phosphatase_cat-dom"/>
</dbReference>
<dbReference type="InterPro" id="IPR000387">
    <property type="entry name" value="Tyr_Pase_dom"/>
</dbReference>
<dbReference type="Pfam" id="PF00782">
    <property type="entry name" value="DSPc"/>
    <property type="match status" value="1"/>
</dbReference>
<evidence type="ECO:0000259" key="5">
    <source>
        <dbReference type="PROSITE" id="PS50056"/>
    </source>
</evidence>
<evidence type="ECO:0000313" key="7">
    <source>
        <dbReference type="Proteomes" id="UP001150941"/>
    </source>
</evidence>
<keyword evidence="1" id="KW-0378">Hydrolase</keyword>
<comment type="caution">
    <text evidence="6">The sequence shown here is derived from an EMBL/GenBank/DDBJ whole genome shotgun (WGS) entry which is preliminary data.</text>
</comment>
<keyword evidence="2" id="KW-0904">Protein phosphatase</keyword>
<evidence type="ECO:0008006" key="8">
    <source>
        <dbReference type="Google" id="ProtNLM"/>
    </source>
</evidence>
<dbReference type="SUPFAM" id="SSF52799">
    <property type="entry name" value="(Phosphotyrosine protein) phosphatases II"/>
    <property type="match status" value="2"/>
</dbReference>
<dbReference type="GO" id="GO:0008138">
    <property type="term" value="F:protein tyrosine/serine/threonine phosphatase activity"/>
    <property type="evidence" value="ECO:0007669"/>
    <property type="project" value="TreeGrafter"/>
</dbReference>
<dbReference type="GO" id="GO:0005634">
    <property type="term" value="C:nucleus"/>
    <property type="evidence" value="ECO:0007669"/>
    <property type="project" value="GOC"/>
</dbReference>